<protein>
    <submittedName>
        <fullName evidence="1">Uncharacterized protein</fullName>
    </submittedName>
</protein>
<keyword evidence="2" id="KW-1185">Reference proteome</keyword>
<proteinExistence type="predicted"/>
<organism evidence="1 2">
    <name type="scientific">Nostoc piscinale CENA21</name>
    <dbReference type="NCBI Taxonomy" id="224013"/>
    <lineage>
        <taxon>Bacteria</taxon>
        <taxon>Bacillati</taxon>
        <taxon>Cyanobacteriota</taxon>
        <taxon>Cyanophyceae</taxon>
        <taxon>Nostocales</taxon>
        <taxon>Nostocaceae</taxon>
        <taxon>Nostoc</taxon>
    </lineage>
</organism>
<accession>A0A0M4TXL3</accession>
<gene>
    <name evidence="1" type="ORF">ACX27_17345</name>
</gene>
<dbReference type="OrthoDB" id="485066at2"/>
<dbReference type="RefSeq" id="WP_062294717.1">
    <property type="nucleotide sequence ID" value="NZ_CP012036.1"/>
</dbReference>
<dbReference type="Proteomes" id="UP000062645">
    <property type="component" value="Chromosome"/>
</dbReference>
<dbReference type="AlphaFoldDB" id="A0A0M4TXL3"/>
<reference evidence="1 2" key="2">
    <citation type="journal article" date="2016" name="Genome Announc.">
        <title>Draft Genome Sequence of the N2-Fixing Cyanobacterium Nostoc piscinale CENA21, Isolated from the Brazilian Amazon Floodplain.</title>
        <authorList>
            <person name="Leao T."/>
            <person name="Guimaraes P.I."/>
            <person name="de Melo A.G."/>
            <person name="Ramos R.T."/>
            <person name="Leao P.N."/>
            <person name="Silva A."/>
            <person name="Fiore M.F."/>
            <person name="Schneider M.P."/>
        </authorList>
    </citation>
    <scope>NUCLEOTIDE SEQUENCE [LARGE SCALE GENOMIC DNA]</scope>
    <source>
        <strain evidence="1 2">CENA21</strain>
    </source>
</reference>
<reference evidence="2" key="1">
    <citation type="submission" date="2015-07" db="EMBL/GenBank/DDBJ databases">
        <title>Genome Of Nitrogen-Fixing Cyanobacterium Nostoc piscinale CENA21 From Solimoes/Amazon River Floodplain Sediments And Comparative Genomics To Uncover Biosynthetic Natural Products Potential.</title>
        <authorList>
            <person name="Leao T.F."/>
            <person name="Leao P.N."/>
            <person name="Guimaraes P.I."/>
            <person name="de Melo A.G.C."/>
            <person name="Ramos R.T.J."/>
            <person name="Silva A."/>
            <person name="Fiore M.F."/>
            <person name="Schneider M.P.C."/>
        </authorList>
    </citation>
    <scope>NUCLEOTIDE SEQUENCE [LARGE SCALE GENOMIC DNA]</scope>
    <source>
        <strain evidence="2">CENA21</strain>
    </source>
</reference>
<evidence type="ECO:0000313" key="1">
    <source>
        <dbReference type="EMBL" id="ALF54201.1"/>
    </source>
</evidence>
<evidence type="ECO:0000313" key="2">
    <source>
        <dbReference type="Proteomes" id="UP000062645"/>
    </source>
</evidence>
<dbReference type="EMBL" id="CP012036">
    <property type="protein sequence ID" value="ALF54201.1"/>
    <property type="molecule type" value="Genomic_DNA"/>
</dbReference>
<dbReference type="PATRIC" id="fig|224013.5.peg.4155"/>
<sequence length="165" mass="19278">MRSQHETNLFSTLIEDYNIAGEYLLENSGSVITQTSLKDITWENLRIKETEMYGMRILGFPDLKKETFDNWISINSQPSLLSSYINNPKVNLLSSAEYDNLFNQDDHRWSMFYTFTRPGFSDDFSQALIQMTAFCPITPQYGNLLYMERTGNKWENKLSYGLFSQ</sequence>
<name>A0A0M4TXL3_9NOSO</name>
<dbReference type="STRING" id="224013.ACX27_17345"/>
<dbReference type="KEGG" id="npz:ACX27_17345"/>